<evidence type="ECO:0000256" key="2">
    <source>
        <dbReference type="ARBA" id="ARBA00011233"/>
    </source>
</evidence>
<evidence type="ECO:0000256" key="11">
    <source>
        <dbReference type="SAM" id="SignalP"/>
    </source>
</evidence>
<name>A0A556AVZ6_9BURK</name>
<feature type="domain" description="Porin" evidence="12">
    <location>
        <begin position="10"/>
        <end position="347"/>
    </location>
</feature>
<dbReference type="GO" id="GO:0015288">
    <property type="term" value="F:porin activity"/>
    <property type="evidence" value="ECO:0007669"/>
    <property type="project" value="UniProtKB-KW"/>
</dbReference>
<evidence type="ECO:0000313" key="13">
    <source>
        <dbReference type="EMBL" id="TSH97097.1"/>
    </source>
</evidence>
<dbReference type="GO" id="GO:0009279">
    <property type="term" value="C:cell outer membrane"/>
    <property type="evidence" value="ECO:0007669"/>
    <property type="project" value="UniProtKB-SubCell"/>
</dbReference>
<dbReference type="GO" id="GO:0046930">
    <property type="term" value="C:pore complex"/>
    <property type="evidence" value="ECO:0007669"/>
    <property type="project" value="UniProtKB-KW"/>
</dbReference>
<evidence type="ECO:0000256" key="1">
    <source>
        <dbReference type="ARBA" id="ARBA00004571"/>
    </source>
</evidence>
<gene>
    <name evidence="13" type="ORF">FOZ76_07180</name>
</gene>
<dbReference type="AlphaFoldDB" id="A0A556AVZ6"/>
<comment type="subcellular location">
    <subcellularLocation>
        <location evidence="1">Cell outer membrane</location>
        <topology evidence="1">Multi-pass membrane protein</topology>
    </subcellularLocation>
</comment>
<dbReference type="EMBL" id="VLTJ01000011">
    <property type="protein sequence ID" value="TSH97097.1"/>
    <property type="molecule type" value="Genomic_DNA"/>
</dbReference>
<dbReference type="InterPro" id="IPR002299">
    <property type="entry name" value="Porin_Neis"/>
</dbReference>
<keyword evidence="8" id="KW-0626">Porin</keyword>
<evidence type="ECO:0000256" key="7">
    <source>
        <dbReference type="ARBA" id="ARBA00023065"/>
    </source>
</evidence>
<dbReference type="InterPro" id="IPR001702">
    <property type="entry name" value="Porin_Gram-ve"/>
</dbReference>
<evidence type="ECO:0000256" key="4">
    <source>
        <dbReference type="ARBA" id="ARBA00022452"/>
    </source>
</evidence>
<evidence type="ECO:0000256" key="10">
    <source>
        <dbReference type="ARBA" id="ARBA00023237"/>
    </source>
</evidence>
<evidence type="ECO:0000256" key="5">
    <source>
        <dbReference type="ARBA" id="ARBA00022692"/>
    </source>
</evidence>
<keyword evidence="14" id="KW-1185">Reference proteome</keyword>
<organism evidence="13 14">
    <name type="scientific">Verticiella sediminum</name>
    <dbReference type="NCBI Taxonomy" id="1247510"/>
    <lineage>
        <taxon>Bacteria</taxon>
        <taxon>Pseudomonadati</taxon>
        <taxon>Pseudomonadota</taxon>
        <taxon>Betaproteobacteria</taxon>
        <taxon>Burkholderiales</taxon>
        <taxon>Alcaligenaceae</taxon>
        <taxon>Verticiella</taxon>
    </lineage>
</organism>
<evidence type="ECO:0000256" key="9">
    <source>
        <dbReference type="ARBA" id="ARBA00023136"/>
    </source>
</evidence>
<dbReference type="SUPFAM" id="SSF56935">
    <property type="entry name" value="Porins"/>
    <property type="match status" value="1"/>
</dbReference>
<proteinExistence type="predicted"/>
<dbReference type="RefSeq" id="WP_143947464.1">
    <property type="nucleotide sequence ID" value="NZ_BAABMB010000002.1"/>
</dbReference>
<feature type="chain" id="PRO_5022093836" evidence="11">
    <location>
        <begin position="22"/>
        <end position="378"/>
    </location>
</feature>
<dbReference type="Gene3D" id="2.40.160.10">
    <property type="entry name" value="Porin"/>
    <property type="match status" value="1"/>
</dbReference>
<comment type="caution">
    <text evidence="13">The sequence shown here is derived from an EMBL/GenBank/DDBJ whole genome shotgun (WGS) entry which is preliminary data.</text>
</comment>
<evidence type="ECO:0000256" key="8">
    <source>
        <dbReference type="ARBA" id="ARBA00023114"/>
    </source>
</evidence>
<dbReference type="PANTHER" id="PTHR34501:SF9">
    <property type="entry name" value="MAJOR OUTER MEMBRANE PROTEIN P.IA"/>
    <property type="match status" value="1"/>
</dbReference>
<dbReference type="PRINTS" id="PR00184">
    <property type="entry name" value="NEISSPPORIN"/>
</dbReference>
<reference evidence="13 14" key="1">
    <citation type="submission" date="2019-07" db="EMBL/GenBank/DDBJ databases">
        <title>Qingshengfaniella alkalisoli gen. nov., sp. nov., isolated from saline soil.</title>
        <authorList>
            <person name="Xu L."/>
            <person name="Huang X.-X."/>
            <person name="Sun J.-Q."/>
        </authorList>
    </citation>
    <scope>NUCLEOTIDE SEQUENCE [LARGE SCALE GENOMIC DNA]</scope>
    <source>
        <strain evidence="13 14">DSM 27279</strain>
    </source>
</reference>
<dbReference type="PRINTS" id="PR00182">
    <property type="entry name" value="ECOLNEIPORIN"/>
</dbReference>
<dbReference type="InterPro" id="IPR023614">
    <property type="entry name" value="Porin_dom_sf"/>
</dbReference>
<evidence type="ECO:0000259" key="12">
    <source>
        <dbReference type="Pfam" id="PF13609"/>
    </source>
</evidence>
<sequence length="378" mass="40491">MICKKLLPASAICALCAPALAQTGDSVTLYGILDVGFTYVDNQAGESDFFLGEGINFGNRFGLRGTEDLGNGYAAIFTLENGFSLGNGAARQSGRLFGRQAFAGLRTPYGTLTMGRQYDFVREYIQQFNIGGIASVYAGHQGDFDRISGKQMDSSVKYMSPSFGGFSFGGMYAFGPDASSSRGNAWSVGAGYRGSALRVGATYTRLNDLAIYPYATSGIFSFLGNEVARIDPATGEVDDLYDVTTPGYALDKQSIAGIGASYQFANKLTLAGNVTVVRFDDGERSASQRVAEVGVNVPLGGALSGIVAWQYAKLEDTHWNQPTLGLRYDLSKRTWLYASASYLKASNGTHASQGAGFYLTPADRDRQSTLRVAMVHTF</sequence>
<dbReference type="OrthoDB" id="8679056at2"/>
<dbReference type="InterPro" id="IPR050298">
    <property type="entry name" value="Gram-neg_bact_OMP"/>
</dbReference>
<keyword evidence="6 11" id="KW-0732">Signal</keyword>
<comment type="subunit">
    <text evidence="2">Homotrimer.</text>
</comment>
<evidence type="ECO:0000313" key="14">
    <source>
        <dbReference type="Proteomes" id="UP000318405"/>
    </source>
</evidence>
<dbReference type="InterPro" id="IPR033900">
    <property type="entry name" value="Gram_neg_porin_domain"/>
</dbReference>
<keyword evidence="4" id="KW-1134">Transmembrane beta strand</keyword>
<keyword evidence="3" id="KW-0813">Transport</keyword>
<dbReference type="Proteomes" id="UP000318405">
    <property type="component" value="Unassembled WGS sequence"/>
</dbReference>
<keyword evidence="5" id="KW-0812">Transmembrane</keyword>
<dbReference type="PANTHER" id="PTHR34501">
    <property type="entry name" value="PROTEIN YDDL-RELATED"/>
    <property type="match status" value="1"/>
</dbReference>
<protein>
    <submittedName>
        <fullName evidence="13">Porin</fullName>
    </submittedName>
</protein>
<dbReference type="Pfam" id="PF13609">
    <property type="entry name" value="Porin_4"/>
    <property type="match status" value="1"/>
</dbReference>
<feature type="signal peptide" evidence="11">
    <location>
        <begin position="1"/>
        <end position="21"/>
    </location>
</feature>
<keyword evidence="9" id="KW-0472">Membrane</keyword>
<keyword evidence="10" id="KW-0998">Cell outer membrane</keyword>
<evidence type="ECO:0000256" key="3">
    <source>
        <dbReference type="ARBA" id="ARBA00022448"/>
    </source>
</evidence>
<keyword evidence="7" id="KW-0406">Ion transport</keyword>
<dbReference type="GO" id="GO:0034220">
    <property type="term" value="P:monoatomic ion transmembrane transport"/>
    <property type="evidence" value="ECO:0007669"/>
    <property type="project" value="InterPro"/>
</dbReference>
<dbReference type="CDD" id="cd00342">
    <property type="entry name" value="gram_neg_porins"/>
    <property type="match status" value="1"/>
</dbReference>
<evidence type="ECO:0000256" key="6">
    <source>
        <dbReference type="ARBA" id="ARBA00022729"/>
    </source>
</evidence>
<accession>A0A556AVZ6</accession>